<dbReference type="InterPro" id="IPR006490">
    <property type="entry name" value="Maj_tail_phi13"/>
</dbReference>
<dbReference type="RefSeq" id="WP_101354230.1">
    <property type="nucleotide sequence ID" value="NZ_PIQO01000007.1"/>
</dbReference>
<protein>
    <submittedName>
        <fullName evidence="1">Phage tail protein</fullName>
    </submittedName>
</protein>
<dbReference type="Proteomes" id="UP000233440">
    <property type="component" value="Unassembled WGS sequence"/>
</dbReference>
<comment type="caution">
    <text evidence="1">The sequence shown here is derived from an EMBL/GenBank/DDBJ whole genome shotgun (WGS) entry which is preliminary data.</text>
</comment>
<reference evidence="1 2" key="1">
    <citation type="submission" date="2017-11" db="EMBL/GenBank/DDBJ databases">
        <title>Bacillus camelliae sp. nov., isolated from pu'er tea.</title>
        <authorList>
            <person name="Niu L."/>
        </authorList>
    </citation>
    <scope>NUCLEOTIDE SEQUENCE [LARGE SCALE GENOMIC DNA]</scope>
    <source>
        <strain evidence="1 2">7578-1</strain>
    </source>
</reference>
<name>A0A2N3LJX4_9BACI</name>
<dbReference type="Pfam" id="PF04630">
    <property type="entry name" value="Phage_TTP_1"/>
    <property type="match status" value="1"/>
</dbReference>
<gene>
    <name evidence="1" type="ORF">CWO92_10835</name>
</gene>
<evidence type="ECO:0000313" key="2">
    <source>
        <dbReference type="Proteomes" id="UP000233440"/>
    </source>
</evidence>
<proteinExistence type="predicted"/>
<dbReference type="InterPro" id="IPR006724">
    <property type="entry name" value="Phage_TTP"/>
</dbReference>
<dbReference type="OrthoDB" id="2971020at2"/>
<dbReference type="AlphaFoldDB" id="A0A2N3LJX4"/>
<organism evidence="1 2">
    <name type="scientific">Heyndrickxia camelliae</name>
    <dbReference type="NCBI Taxonomy" id="1707093"/>
    <lineage>
        <taxon>Bacteria</taxon>
        <taxon>Bacillati</taxon>
        <taxon>Bacillota</taxon>
        <taxon>Bacilli</taxon>
        <taxon>Bacillales</taxon>
        <taxon>Bacillaceae</taxon>
        <taxon>Heyndrickxia</taxon>
    </lineage>
</organism>
<accession>A0A2N3LJX4</accession>
<keyword evidence="2" id="KW-1185">Reference proteome</keyword>
<evidence type="ECO:0000313" key="1">
    <source>
        <dbReference type="EMBL" id="PKR84864.1"/>
    </source>
</evidence>
<sequence>MATLGFQKVHIGIFDETENITKVHVLDAQEGGTISAKVSGLGAPMNTVWASDVPFYVDASGTGQPTLELNIADIPEDVLNEITGAKVENGIAKIGANTTPPYVAVILESKGTKNDTIYISLLKGVFSYDEVNLATGEDKGKELQTDTITGNFVARSSDALVYAKGRTSTQSFTEEAFKTFVFPGYTAA</sequence>
<dbReference type="NCBIfam" id="TIGR01603">
    <property type="entry name" value="maj_tail_phi13"/>
    <property type="match status" value="1"/>
</dbReference>
<dbReference type="EMBL" id="PIQO01000007">
    <property type="protein sequence ID" value="PKR84864.1"/>
    <property type="molecule type" value="Genomic_DNA"/>
</dbReference>